<evidence type="ECO:0000259" key="7">
    <source>
        <dbReference type="PROSITE" id="PS51704"/>
    </source>
</evidence>
<comment type="caution">
    <text evidence="8">The sequence shown here is derived from an EMBL/GenBank/DDBJ whole genome shotgun (WGS) entry which is preliminary data.</text>
</comment>
<accession>A0A542XXZ6</accession>
<keyword evidence="3" id="KW-0732">Signal</keyword>
<proteinExistence type="inferred from homology"/>
<evidence type="ECO:0000256" key="3">
    <source>
        <dbReference type="ARBA" id="ARBA00022729"/>
    </source>
</evidence>
<dbReference type="Pfam" id="PF03009">
    <property type="entry name" value="GDPD"/>
    <property type="match status" value="1"/>
</dbReference>
<dbReference type="InterPro" id="IPR030395">
    <property type="entry name" value="GP_PDE_dom"/>
</dbReference>
<dbReference type="STRING" id="55969.SD72_10240"/>
<organism evidence="8 9">
    <name type="scientific">Leucobacter komagatae</name>
    <dbReference type="NCBI Taxonomy" id="55969"/>
    <lineage>
        <taxon>Bacteria</taxon>
        <taxon>Bacillati</taxon>
        <taxon>Actinomycetota</taxon>
        <taxon>Actinomycetes</taxon>
        <taxon>Micrococcales</taxon>
        <taxon>Microbacteriaceae</taxon>
        <taxon>Leucobacter</taxon>
    </lineage>
</organism>
<evidence type="ECO:0000256" key="5">
    <source>
        <dbReference type="ARBA" id="ARBA00022801"/>
    </source>
</evidence>
<dbReference type="EC" id="3.1.4.46" evidence="2"/>
<feature type="domain" description="GP-PDE" evidence="7">
    <location>
        <begin position="8"/>
        <end position="339"/>
    </location>
</feature>
<dbReference type="GO" id="GO:0006629">
    <property type="term" value="P:lipid metabolic process"/>
    <property type="evidence" value="ECO:0007669"/>
    <property type="project" value="InterPro"/>
</dbReference>
<evidence type="ECO:0000256" key="2">
    <source>
        <dbReference type="ARBA" id="ARBA00012247"/>
    </source>
</evidence>
<dbReference type="Gene3D" id="3.20.20.190">
    <property type="entry name" value="Phosphatidylinositol (PI) phosphodiesterase"/>
    <property type="match status" value="1"/>
</dbReference>
<evidence type="ECO:0000313" key="8">
    <source>
        <dbReference type="EMBL" id="TQL40593.1"/>
    </source>
</evidence>
<keyword evidence="5" id="KW-0378">Hydrolase</keyword>
<comment type="similarity">
    <text evidence="1">Belongs to the glycerophosphoryl diester phosphodiesterase family.</text>
</comment>
<dbReference type="GO" id="GO:0006071">
    <property type="term" value="P:glycerol metabolic process"/>
    <property type="evidence" value="ECO:0007669"/>
    <property type="project" value="UniProtKB-KW"/>
</dbReference>
<dbReference type="EMBL" id="VFON01000002">
    <property type="protein sequence ID" value="TQL40593.1"/>
    <property type="molecule type" value="Genomic_DNA"/>
</dbReference>
<gene>
    <name evidence="8" type="ORF">FB468_3114</name>
</gene>
<keyword evidence="9" id="KW-1185">Reference proteome</keyword>
<evidence type="ECO:0000256" key="4">
    <source>
        <dbReference type="ARBA" id="ARBA00022798"/>
    </source>
</evidence>
<dbReference type="AlphaFoldDB" id="A0A542XXZ6"/>
<dbReference type="PANTHER" id="PTHR43620:SF7">
    <property type="entry name" value="GLYCEROPHOSPHODIESTER PHOSPHODIESTERASE GDPD5-RELATED"/>
    <property type="match status" value="1"/>
</dbReference>
<evidence type="ECO:0000256" key="6">
    <source>
        <dbReference type="ARBA" id="ARBA00047512"/>
    </source>
</evidence>
<dbReference type="PANTHER" id="PTHR43620">
    <property type="entry name" value="GLYCEROPHOSPHORYL DIESTER PHOSPHODIESTERASE"/>
    <property type="match status" value="1"/>
</dbReference>
<dbReference type="OrthoDB" id="9758957at2"/>
<dbReference type="SUPFAM" id="SSF51695">
    <property type="entry name" value="PLC-like phosphodiesterases"/>
    <property type="match status" value="1"/>
</dbReference>
<dbReference type="GO" id="GO:0008889">
    <property type="term" value="F:glycerophosphodiester phosphodiesterase activity"/>
    <property type="evidence" value="ECO:0007669"/>
    <property type="project" value="UniProtKB-EC"/>
</dbReference>
<dbReference type="PROSITE" id="PS51704">
    <property type="entry name" value="GP_PDE"/>
    <property type="match status" value="1"/>
</dbReference>
<reference evidence="8 9" key="1">
    <citation type="submission" date="2019-06" db="EMBL/GenBank/DDBJ databases">
        <title>Sequencing the genomes of 1000 actinobacteria strains.</title>
        <authorList>
            <person name="Klenk H.-P."/>
        </authorList>
    </citation>
    <scope>NUCLEOTIDE SEQUENCE [LARGE SCALE GENOMIC DNA]</scope>
    <source>
        <strain evidence="8 9">DSM 8803</strain>
    </source>
</reference>
<dbReference type="InterPro" id="IPR017946">
    <property type="entry name" value="PLC-like_Pdiesterase_TIM-brl"/>
</dbReference>
<evidence type="ECO:0000313" key="9">
    <source>
        <dbReference type="Proteomes" id="UP000319094"/>
    </source>
</evidence>
<name>A0A542XXZ6_9MICO</name>
<sequence>MAEIVAQPLVIGHRGAPGYRPEHTESSYRLACELGADAVEPDVVVTRDGVLVVRHENEISGTTDVASRKEFKARRTTKTVDGVRMTGWFTEDFTWAELKTLRCVERLKRIRSDNRAYDGQEPMLRLRDVFKIIDEESTRGGRELSVVLEVKHAEYFRSIGVDIAALIQDELGLTGWANRPERLIIECFELGVLTRLRQAGVRASYVFLAEQLGAPADEVAHADLRGGKANSYEWYRSNDGLDFLRSRVDGISVDKGSLIRTNAIGLAAGPADLVDRAHERGLRVFTWTLRPENRYLNLRFHSSLSGAEWGDWQSEFSLILSSGVDGIFVDHPDLGVAAREAEPRRA</sequence>
<protein>
    <recommendedName>
        <fullName evidence="2">glycerophosphodiester phosphodiesterase</fullName>
        <ecNumber evidence="2">3.1.4.46</ecNumber>
    </recommendedName>
</protein>
<dbReference type="GO" id="GO:0042597">
    <property type="term" value="C:periplasmic space"/>
    <property type="evidence" value="ECO:0007669"/>
    <property type="project" value="TreeGrafter"/>
</dbReference>
<dbReference type="RefSeq" id="WP_141888623.1">
    <property type="nucleotide sequence ID" value="NZ_BAAAUY010000023.1"/>
</dbReference>
<dbReference type="Proteomes" id="UP000319094">
    <property type="component" value="Unassembled WGS sequence"/>
</dbReference>
<keyword evidence="4" id="KW-0319">Glycerol metabolism</keyword>
<evidence type="ECO:0000256" key="1">
    <source>
        <dbReference type="ARBA" id="ARBA00007277"/>
    </source>
</evidence>
<comment type="catalytic activity">
    <reaction evidence="6">
        <text>a sn-glycero-3-phosphodiester + H2O = an alcohol + sn-glycerol 3-phosphate + H(+)</text>
        <dbReference type="Rhea" id="RHEA:12969"/>
        <dbReference type="ChEBI" id="CHEBI:15377"/>
        <dbReference type="ChEBI" id="CHEBI:15378"/>
        <dbReference type="ChEBI" id="CHEBI:30879"/>
        <dbReference type="ChEBI" id="CHEBI:57597"/>
        <dbReference type="ChEBI" id="CHEBI:83408"/>
        <dbReference type="EC" id="3.1.4.46"/>
    </reaction>
</comment>